<comment type="similarity">
    <text evidence="1">Belongs to the peptidase C14B family.</text>
</comment>
<proteinExistence type="inferred from homology"/>
<dbReference type="Proteomes" id="UP001497522">
    <property type="component" value="Chromosome 18"/>
</dbReference>
<feature type="region of interest" description="Disordered" evidence="2">
    <location>
        <begin position="184"/>
        <end position="210"/>
    </location>
</feature>
<dbReference type="InterPro" id="IPR050452">
    <property type="entry name" value="Metacaspase"/>
</dbReference>
<gene>
    <name evidence="4" type="ORF">CSSPJE1EN2_LOCUS11595</name>
</gene>
<dbReference type="PANTHER" id="PTHR48104:SF30">
    <property type="entry name" value="METACASPASE-1"/>
    <property type="match status" value="1"/>
</dbReference>
<name>A0ABP1B174_9BRYO</name>
<accession>A0ABP1B174</accession>
<feature type="compositionally biased region" description="Low complexity" evidence="2">
    <location>
        <begin position="48"/>
        <end position="67"/>
    </location>
</feature>
<organism evidence="4 5">
    <name type="scientific">Sphagnum jensenii</name>
    <dbReference type="NCBI Taxonomy" id="128206"/>
    <lineage>
        <taxon>Eukaryota</taxon>
        <taxon>Viridiplantae</taxon>
        <taxon>Streptophyta</taxon>
        <taxon>Embryophyta</taxon>
        <taxon>Bryophyta</taxon>
        <taxon>Sphagnophytina</taxon>
        <taxon>Sphagnopsida</taxon>
        <taxon>Sphagnales</taxon>
        <taxon>Sphagnaceae</taxon>
        <taxon>Sphagnum</taxon>
    </lineage>
</organism>
<feature type="region of interest" description="Disordered" evidence="2">
    <location>
        <begin position="46"/>
        <end position="82"/>
    </location>
</feature>
<dbReference type="InterPro" id="IPR011600">
    <property type="entry name" value="Pept_C14_caspase"/>
</dbReference>
<dbReference type="Gene3D" id="3.40.50.12660">
    <property type="match status" value="1"/>
</dbReference>
<reference evidence="4" key="1">
    <citation type="submission" date="2024-03" db="EMBL/GenBank/DDBJ databases">
        <authorList>
            <consortium name="ELIXIR-Norway"/>
            <consortium name="Elixir Norway"/>
        </authorList>
    </citation>
    <scope>NUCLEOTIDE SEQUENCE</scope>
</reference>
<keyword evidence="5" id="KW-1185">Reference proteome</keyword>
<dbReference type="Pfam" id="PF00656">
    <property type="entry name" value="Peptidase_C14"/>
    <property type="match status" value="1"/>
</dbReference>
<feature type="domain" description="Peptidase C14 caspase" evidence="3">
    <location>
        <begin position="245"/>
        <end position="510"/>
    </location>
</feature>
<dbReference type="PANTHER" id="PTHR48104">
    <property type="entry name" value="METACASPASE-4"/>
    <property type="match status" value="1"/>
</dbReference>
<evidence type="ECO:0000313" key="5">
    <source>
        <dbReference type="Proteomes" id="UP001497522"/>
    </source>
</evidence>
<sequence>MAVRIQGMCGSCHAKQSVDLPADTKSFICNQCLSVTTIDHLPLQGPQISSHLPSPSSSPSSHYSLISGPVSDRPHISDSHSSVSVLPRFQDHSNYLLQQDHSWSSNSLPSVLQIPQQQLKPSQSTSSTSPSNQYLHVPQFQIPSQQVDSLPSAVPTTIYQSLQNNPQPSSSVLEVRNPFLPPLFPRDLSPASNSEKPSPVGTLSPPHHKPVVLPLSTRGVQLYRRHSTPNPLQYTPTPANSQGSKRAVICGITYRGTCLELKGCLNDANCMKYLLTTRFHFPDSSILMLTEEQMDPSRKPTKYNIMHALEWLVQGCQPGDSLVFHFSGHGSQQINYNGEELDGYDETLIPMDFQTAGPIVDDDINSTIVRPLPVGVTLHAIVDACHSGTVLDLPYLYRYNGYEQFTWEDHRPTTGTWKGTAGGDVYSFSGCDDNQTVVDTSDLAKGTSTGEMTYCFIQAIERGYGSTYGSLLNAMRSAVHSAENQLVTSLIDKLLSVIFHQMQEPQLTASKTFDVSKPFIL</sequence>
<evidence type="ECO:0000256" key="2">
    <source>
        <dbReference type="SAM" id="MobiDB-lite"/>
    </source>
</evidence>
<dbReference type="EMBL" id="OZ023719">
    <property type="protein sequence ID" value="CAK9868636.1"/>
    <property type="molecule type" value="Genomic_DNA"/>
</dbReference>
<evidence type="ECO:0000313" key="4">
    <source>
        <dbReference type="EMBL" id="CAK9868636.1"/>
    </source>
</evidence>
<protein>
    <recommendedName>
        <fullName evidence="3">Peptidase C14 caspase domain-containing protein</fullName>
    </recommendedName>
</protein>
<evidence type="ECO:0000256" key="1">
    <source>
        <dbReference type="ARBA" id="ARBA00009005"/>
    </source>
</evidence>
<evidence type="ECO:0000259" key="3">
    <source>
        <dbReference type="Pfam" id="PF00656"/>
    </source>
</evidence>